<feature type="domain" description="YjiS-like" evidence="1">
    <location>
        <begin position="27"/>
        <end position="57"/>
    </location>
</feature>
<dbReference type="STRING" id="670155.SAMN04488001_3052"/>
<protein>
    <recommendedName>
        <fullName evidence="1">YjiS-like domain-containing protein</fullName>
    </recommendedName>
</protein>
<dbReference type="Pfam" id="PF06568">
    <property type="entry name" value="YjiS-like"/>
    <property type="match status" value="1"/>
</dbReference>
<reference evidence="3" key="1">
    <citation type="submission" date="2016-10" db="EMBL/GenBank/DDBJ databases">
        <authorList>
            <person name="Varghese N."/>
            <person name="Submissions S."/>
        </authorList>
    </citation>
    <scope>NUCLEOTIDE SEQUENCE [LARGE SCALE GENOMIC DNA]</scope>
    <source>
        <strain evidence="3">DSM 26922</strain>
    </source>
</reference>
<dbReference type="InterPro" id="IPR009506">
    <property type="entry name" value="YjiS-like"/>
</dbReference>
<evidence type="ECO:0000259" key="1">
    <source>
        <dbReference type="Pfam" id="PF06568"/>
    </source>
</evidence>
<evidence type="ECO:0000313" key="3">
    <source>
        <dbReference type="Proteomes" id="UP000199441"/>
    </source>
</evidence>
<dbReference type="Proteomes" id="UP000199441">
    <property type="component" value="Unassembled WGS sequence"/>
</dbReference>
<evidence type="ECO:0000313" key="2">
    <source>
        <dbReference type="EMBL" id="SDX36904.1"/>
    </source>
</evidence>
<dbReference type="AlphaFoldDB" id="A0A1H3B660"/>
<proteinExistence type="predicted"/>
<name>A0A1H3B660_9RHOB</name>
<accession>A0A1H3B660</accession>
<keyword evidence="3" id="KW-1185">Reference proteome</keyword>
<organism evidence="2 3">
    <name type="scientific">Litoreibacter albidus</name>
    <dbReference type="NCBI Taxonomy" id="670155"/>
    <lineage>
        <taxon>Bacteria</taxon>
        <taxon>Pseudomonadati</taxon>
        <taxon>Pseudomonadota</taxon>
        <taxon>Alphaproteobacteria</taxon>
        <taxon>Rhodobacterales</taxon>
        <taxon>Roseobacteraceae</taxon>
        <taxon>Litoreibacter</taxon>
    </lineage>
</organism>
<sequence>MAFTTGTSTAPSLLERLVAFKNDLAERHAKNRVYRETLDELQALSGRELADLGMSRGNLKSVAYEAAYGK</sequence>
<dbReference type="OrthoDB" id="8244198at2"/>
<dbReference type="EMBL" id="FNOI01000006">
    <property type="protein sequence ID" value="SDX36904.1"/>
    <property type="molecule type" value="Genomic_DNA"/>
</dbReference>
<dbReference type="RefSeq" id="WP_089947784.1">
    <property type="nucleotide sequence ID" value="NZ_FNOI01000006.1"/>
</dbReference>
<gene>
    <name evidence="2" type="ORF">SAMN04488001_3052</name>
</gene>